<keyword evidence="2" id="KW-1185">Reference proteome</keyword>
<sequence>MEGVSKSNNVYALVKIMNMLDINAVSHVKTAIKLIIFDHFGLTMLLRADFKIFKVMQSSTFFILRTDVRHLSLFLYCMQPSQTNKHEFSLKVLKISNFMPNLACPTRVIENCVNET</sequence>
<dbReference type="OMA" id="AFKHIIL"/>
<gene>
    <name evidence="1" type="ORF">PGO_102340</name>
</gene>
<dbReference type="OrthoDB" id="369546at2759"/>
<dbReference type="EMBL" id="BDQF01000011">
    <property type="protein sequence ID" value="GAW81476.1"/>
    <property type="molecule type" value="Genomic_DNA"/>
</dbReference>
<accession>A0A1Y1JG41</accession>
<dbReference type="Proteomes" id="UP000195521">
    <property type="component" value="Unassembled WGS sequence"/>
</dbReference>
<evidence type="ECO:0000313" key="1">
    <source>
        <dbReference type="EMBL" id="GAW81476.1"/>
    </source>
</evidence>
<protein>
    <submittedName>
        <fullName evidence="1">Uncharacterized protein</fullName>
    </submittedName>
</protein>
<proteinExistence type="predicted"/>
<comment type="caution">
    <text evidence="1">The sequence shown here is derived from an EMBL/GenBank/DDBJ whole genome shotgun (WGS) entry which is preliminary data.</text>
</comment>
<organism evidence="1 2">
    <name type="scientific">Plasmodium gonderi</name>
    <dbReference type="NCBI Taxonomy" id="77519"/>
    <lineage>
        <taxon>Eukaryota</taxon>
        <taxon>Sar</taxon>
        <taxon>Alveolata</taxon>
        <taxon>Apicomplexa</taxon>
        <taxon>Aconoidasida</taxon>
        <taxon>Haemosporida</taxon>
        <taxon>Plasmodiidae</taxon>
        <taxon>Plasmodium</taxon>
        <taxon>Plasmodium (Plasmodium)</taxon>
    </lineage>
</organism>
<dbReference type="RefSeq" id="XP_028544065.1">
    <property type="nucleotide sequence ID" value="XM_028688264.1"/>
</dbReference>
<name>A0A1Y1JG41_PLAGO</name>
<reference evidence="2" key="1">
    <citation type="submission" date="2017-04" db="EMBL/GenBank/DDBJ databases">
        <title>Plasmodium gonderi genome.</title>
        <authorList>
            <person name="Arisue N."/>
            <person name="Honma H."/>
            <person name="Kawai S."/>
            <person name="Tougan T."/>
            <person name="Tanabe K."/>
            <person name="Horii T."/>
        </authorList>
    </citation>
    <scope>NUCLEOTIDE SEQUENCE [LARGE SCALE GENOMIC DNA]</scope>
    <source>
        <strain evidence="2">ATCC 30045</strain>
    </source>
</reference>
<dbReference type="GeneID" id="39748199"/>
<dbReference type="AlphaFoldDB" id="A0A1Y1JG41"/>
<evidence type="ECO:0000313" key="2">
    <source>
        <dbReference type="Proteomes" id="UP000195521"/>
    </source>
</evidence>